<evidence type="ECO:0008006" key="3">
    <source>
        <dbReference type="Google" id="ProtNLM"/>
    </source>
</evidence>
<dbReference type="Proteomes" id="UP001057498">
    <property type="component" value="Chromosome"/>
</dbReference>
<protein>
    <recommendedName>
        <fullName evidence="3">Tetratricopeptide repeat protein</fullName>
    </recommendedName>
</protein>
<dbReference type="SUPFAM" id="SSF48452">
    <property type="entry name" value="TPR-like"/>
    <property type="match status" value="1"/>
</dbReference>
<dbReference type="EMBL" id="AP025730">
    <property type="protein sequence ID" value="BDI03081.1"/>
    <property type="molecule type" value="Genomic_DNA"/>
</dbReference>
<gene>
    <name evidence="1" type="ORF">CATMQ487_00510</name>
</gene>
<proteinExistence type="predicted"/>
<dbReference type="Gene3D" id="1.25.40.10">
    <property type="entry name" value="Tetratricopeptide repeat domain"/>
    <property type="match status" value="1"/>
</dbReference>
<evidence type="ECO:0000313" key="2">
    <source>
        <dbReference type="Proteomes" id="UP001057498"/>
    </source>
</evidence>
<sequence length="402" mass="43794">MNTPAEASAASPNDRLLRTLDVAIHQGRIPRELPFLRAERSVVLARLGELDLARKEVAALRAIPQADGNGVLHAWLWLAEGLIDFHENFGARARDRVHRSLALARSVRAPRIQALAAAWLAHLDFRAQDDASAVEHARLALLLASPDHHSARSRACILLAGIYQFAGREDLALPWYNQVRIHATKEGDSASLTSIAYNMAALRVIAVRLTALFGEHDNLAARRARLGTESSMFLDQSVRNRALNHHSPMQQAQILVVHHEFAAALALYDKHLADAMVQGLGSSQCLFEADRAWCLLELGRSDEALAAARTADSAFIGATELEEQTVAHGVLAQVYSRLGLAEQGNRHEQDATATYRQLRERWARLLALCAAAQLETIPGALARGATGPASAPTQARQSAAPR</sequence>
<dbReference type="RefSeq" id="WP_251971405.1">
    <property type="nucleotide sequence ID" value="NZ_AP025730.1"/>
</dbReference>
<keyword evidence="2" id="KW-1185">Reference proteome</keyword>
<organism evidence="1 2">
    <name type="scientific">Sphaerotilus microaerophilus</name>
    <dbReference type="NCBI Taxonomy" id="2914710"/>
    <lineage>
        <taxon>Bacteria</taxon>
        <taxon>Pseudomonadati</taxon>
        <taxon>Pseudomonadota</taxon>
        <taxon>Betaproteobacteria</taxon>
        <taxon>Burkholderiales</taxon>
        <taxon>Sphaerotilaceae</taxon>
        <taxon>Sphaerotilus</taxon>
    </lineage>
</organism>
<accession>A0ABN6PDN0</accession>
<dbReference type="InterPro" id="IPR011990">
    <property type="entry name" value="TPR-like_helical_dom_sf"/>
</dbReference>
<name>A0ABN6PDN0_9BURK</name>
<evidence type="ECO:0000313" key="1">
    <source>
        <dbReference type="EMBL" id="BDI03081.1"/>
    </source>
</evidence>
<reference evidence="1" key="1">
    <citation type="submission" date="2022-04" db="EMBL/GenBank/DDBJ databases">
        <title>Whole genome sequence of Sphaerotilus sp. FB-5.</title>
        <authorList>
            <person name="Takeda M."/>
            <person name="Narihara S."/>
            <person name="Akimoto M."/>
            <person name="Akimoto R."/>
            <person name="Nishiyashiki S."/>
            <person name="Murakami T."/>
        </authorList>
    </citation>
    <scope>NUCLEOTIDE SEQUENCE</scope>
    <source>
        <strain evidence="1">FB-5</strain>
    </source>
</reference>